<comment type="caution">
    <text evidence="1">The sequence shown here is derived from an EMBL/GenBank/DDBJ whole genome shotgun (WGS) entry which is preliminary data.</text>
</comment>
<dbReference type="AlphaFoldDB" id="A0A4R6MIJ0"/>
<protein>
    <submittedName>
        <fullName evidence="1">Uncharacterized protein</fullName>
    </submittedName>
</protein>
<sequence>MTKEQKKLAELNSIRSWCMTVIEYAIKVDSSSSPVMNQFKSIVDSTFEMKNLKGLKTLKSDLRELFGDLSVSQREELSNLLALESTDSVTDLSQKAESILSKGSIGNEDDYRFLSNYIDYLLENNTTEKIESINKILLQYVRHLNKNHSDK</sequence>
<keyword evidence="2" id="KW-1185">Reference proteome</keyword>
<proteinExistence type="predicted"/>
<accession>A0A4R6MIJ0</accession>
<dbReference type="Proteomes" id="UP000294656">
    <property type="component" value="Unassembled WGS sequence"/>
</dbReference>
<evidence type="ECO:0000313" key="2">
    <source>
        <dbReference type="Proteomes" id="UP000294656"/>
    </source>
</evidence>
<organism evidence="1 2">
    <name type="scientific">Marinomonas balearica</name>
    <dbReference type="NCBI Taxonomy" id="491947"/>
    <lineage>
        <taxon>Bacteria</taxon>
        <taxon>Pseudomonadati</taxon>
        <taxon>Pseudomonadota</taxon>
        <taxon>Gammaproteobacteria</taxon>
        <taxon>Oceanospirillales</taxon>
        <taxon>Oceanospirillaceae</taxon>
        <taxon>Marinomonas</taxon>
    </lineage>
</organism>
<reference evidence="1 2" key="1">
    <citation type="submission" date="2019-03" db="EMBL/GenBank/DDBJ databases">
        <title>Genomic Encyclopedia of Type Strains, Phase III (KMG-III): the genomes of soil and plant-associated and newly described type strains.</title>
        <authorList>
            <person name="Whitman W."/>
        </authorList>
    </citation>
    <scope>NUCLEOTIDE SEQUENCE [LARGE SCALE GENOMIC DNA]</scope>
    <source>
        <strain evidence="1 2">CECT 7378</strain>
    </source>
</reference>
<dbReference type="EMBL" id="SNXC01000002">
    <property type="protein sequence ID" value="TDP01236.1"/>
    <property type="molecule type" value="Genomic_DNA"/>
</dbReference>
<dbReference type="RefSeq" id="WP_133501985.1">
    <property type="nucleotide sequence ID" value="NZ_SNXC01000002.1"/>
</dbReference>
<name>A0A4R6MIJ0_9GAMM</name>
<gene>
    <name evidence="1" type="ORF">DFP79_0138</name>
</gene>
<evidence type="ECO:0000313" key="1">
    <source>
        <dbReference type="EMBL" id="TDP01236.1"/>
    </source>
</evidence>